<dbReference type="Proteomes" id="UP000751224">
    <property type="component" value="Unassembled WGS sequence"/>
</dbReference>
<comment type="caution">
    <text evidence="7">The sequence shown here is derived from an EMBL/GenBank/DDBJ whole genome shotgun (WGS) entry which is preliminary data.</text>
</comment>
<keyword evidence="6" id="KW-0814">Transposable element</keyword>
<dbReference type="GO" id="GO:0006313">
    <property type="term" value="P:DNA transposition"/>
    <property type="evidence" value="ECO:0007669"/>
    <property type="project" value="UniProtKB-UniRule"/>
</dbReference>
<evidence type="ECO:0000313" key="7">
    <source>
        <dbReference type="EMBL" id="MBS5588796.1"/>
    </source>
</evidence>
<accession>A0A943ELV9</accession>
<organism evidence="7 8">
    <name type="scientific">Thomasclavelia spiroformis</name>
    <dbReference type="NCBI Taxonomy" id="29348"/>
    <lineage>
        <taxon>Bacteria</taxon>
        <taxon>Bacillati</taxon>
        <taxon>Bacillota</taxon>
        <taxon>Erysipelotrichia</taxon>
        <taxon>Erysipelotrichales</taxon>
        <taxon>Coprobacillaceae</taxon>
        <taxon>Thomasclavelia</taxon>
    </lineage>
</organism>
<dbReference type="GO" id="GO:0003677">
    <property type="term" value="F:DNA binding"/>
    <property type="evidence" value="ECO:0007669"/>
    <property type="project" value="UniProtKB-UniRule"/>
</dbReference>
<sequence length="122" mass="13928">KIYQIIGLVENGGNKMNQTKKAKVLAITNQKGVYSASSLKAAQTAFESFQNEWTQYPGAVDVWVRNFKHVEQLFNYGSSVRKIMYTTNAIEAVNSSFRKVTKKGTFLNENALMHYLNFFIYV</sequence>
<dbReference type="GO" id="GO:0004803">
    <property type="term" value="F:transposase activity"/>
    <property type="evidence" value="ECO:0007669"/>
    <property type="project" value="UniProtKB-UniRule"/>
</dbReference>
<evidence type="ECO:0000256" key="4">
    <source>
        <dbReference type="ARBA" id="ARBA00023125"/>
    </source>
</evidence>
<evidence type="ECO:0000313" key="8">
    <source>
        <dbReference type="Proteomes" id="UP000751224"/>
    </source>
</evidence>
<evidence type="ECO:0000256" key="5">
    <source>
        <dbReference type="ARBA" id="ARBA00023172"/>
    </source>
</evidence>
<dbReference type="AlphaFoldDB" id="A0A943ELV9"/>
<gene>
    <name evidence="7" type="ORF">KHX14_08325</name>
</gene>
<keyword evidence="3 6" id="KW-0815">Transposition</keyword>
<keyword evidence="5 6" id="KW-0233">DNA recombination</keyword>
<protein>
    <recommendedName>
        <fullName evidence="6">Mutator family transposase</fullName>
    </recommendedName>
</protein>
<evidence type="ECO:0000256" key="3">
    <source>
        <dbReference type="ARBA" id="ARBA00022578"/>
    </source>
</evidence>
<dbReference type="EMBL" id="JAGZCC010000052">
    <property type="protein sequence ID" value="MBS5588796.1"/>
    <property type="molecule type" value="Genomic_DNA"/>
</dbReference>
<evidence type="ECO:0000256" key="1">
    <source>
        <dbReference type="ARBA" id="ARBA00002190"/>
    </source>
</evidence>
<dbReference type="InterPro" id="IPR001207">
    <property type="entry name" value="Transposase_mutator"/>
</dbReference>
<dbReference type="Pfam" id="PF00872">
    <property type="entry name" value="Transposase_mut"/>
    <property type="match status" value="1"/>
</dbReference>
<evidence type="ECO:0000256" key="2">
    <source>
        <dbReference type="ARBA" id="ARBA00010961"/>
    </source>
</evidence>
<proteinExistence type="inferred from homology"/>
<feature type="non-terminal residue" evidence="7">
    <location>
        <position position="1"/>
    </location>
</feature>
<comment type="similarity">
    <text evidence="2 6">Belongs to the transposase mutator family.</text>
</comment>
<reference evidence="7" key="1">
    <citation type="submission" date="2021-02" db="EMBL/GenBank/DDBJ databases">
        <title>Infant gut strain persistence is associated with maternal origin, phylogeny, and functional potential including surface adhesion and iron acquisition.</title>
        <authorList>
            <person name="Lou Y.C."/>
        </authorList>
    </citation>
    <scope>NUCLEOTIDE SEQUENCE</scope>
    <source>
        <strain evidence="7">L3_108_000G1_dasL3_108_000G1_metabat.metabat.11</strain>
    </source>
</reference>
<dbReference type="PANTHER" id="PTHR33217:SF8">
    <property type="entry name" value="MUTATOR FAMILY TRANSPOSASE"/>
    <property type="match status" value="1"/>
</dbReference>
<keyword evidence="4 6" id="KW-0238">DNA-binding</keyword>
<evidence type="ECO:0000256" key="6">
    <source>
        <dbReference type="RuleBase" id="RU365089"/>
    </source>
</evidence>
<comment type="function">
    <text evidence="1 6">Required for the transposition of the insertion element.</text>
</comment>
<name>A0A943ELV9_9FIRM</name>
<dbReference type="PANTHER" id="PTHR33217">
    <property type="entry name" value="TRANSPOSASE FOR INSERTION SEQUENCE ELEMENT IS1081"/>
    <property type="match status" value="1"/>
</dbReference>